<feature type="non-terminal residue" evidence="2">
    <location>
        <position position="1"/>
    </location>
</feature>
<protein>
    <submittedName>
        <fullName evidence="2">Uncharacterized protein</fullName>
    </submittedName>
</protein>
<dbReference type="Proteomes" id="UP000054549">
    <property type="component" value="Unassembled WGS sequence"/>
</dbReference>
<keyword evidence="3" id="KW-1185">Reference proteome</keyword>
<accession>A0A0C2WYB1</accession>
<evidence type="ECO:0000313" key="2">
    <source>
        <dbReference type="EMBL" id="KIL66807.1"/>
    </source>
</evidence>
<gene>
    <name evidence="2" type="ORF">M378DRAFT_57169</name>
</gene>
<evidence type="ECO:0000256" key="1">
    <source>
        <dbReference type="SAM" id="MobiDB-lite"/>
    </source>
</evidence>
<dbReference type="AlphaFoldDB" id="A0A0C2WYB1"/>
<sequence>PSNAPQPQKRQWAPPPAPGPTLRERIEKREREIGLRCCDMSCGVGPSDEEPLIVLTTEVMKQLTLKPVIFNGTMCPHTFHPSCLVSAERVALRGADAPIVGDDVEVSCSVCRAVGRVSKMDWEEG</sequence>
<organism evidence="2 3">
    <name type="scientific">Amanita muscaria (strain Koide BX008)</name>
    <dbReference type="NCBI Taxonomy" id="946122"/>
    <lineage>
        <taxon>Eukaryota</taxon>
        <taxon>Fungi</taxon>
        <taxon>Dikarya</taxon>
        <taxon>Basidiomycota</taxon>
        <taxon>Agaricomycotina</taxon>
        <taxon>Agaricomycetes</taxon>
        <taxon>Agaricomycetidae</taxon>
        <taxon>Agaricales</taxon>
        <taxon>Pluteineae</taxon>
        <taxon>Amanitaceae</taxon>
        <taxon>Amanita</taxon>
    </lineage>
</organism>
<proteinExistence type="predicted"/>
<reference evidence="2 3" key="1">
    <citation type="submission" date="2014-04" db="EMBL/GenBank/DDBJ databases">
        <title>Evolutionary Origins and Diversification of the Mycorrhizal Mutualists.</title>
        <authorList>
            <consortium name="DOE Joint Genome Institute"/>
            <consortium name="Mycorrhizal Genomics Consortium"/>
            <person name="Kohler A."/>
            <person name="Kuo A."/>
            <person name="Nagy L.G."/>
            <person name="Floudas D."/>
            <person name="Copeland A."/>
            <person name="Barry K.W."/>
            <person name="Cichocki N."/>
            <person name="Veneault-Fourrey C."/>
            <person name="LaButti K."/>
            <person name="Lindquist E.A."/>
            <person name="Lipzen A."/>
            <person name="Lundell T."/>
            <person name="Morin E."/>
            <person name="Murat C."/>
            <person name="Riley R."/>
            <person name="Ohm R."/>
            <person name="Sun H."/>
            <person name="Tunlid A."/>
            <person name="Henrissat B."/>
            <person name="Grigoriev I.V."/>
            <person name="Hibbett D.S."/>
            <person name="Martin F."/>
        </authorList>
    </citation>
    <scope>NUCLEOTIDE SEQUENCE [LARGE SCALE GENOMIC DNA]</scope>
    <source>
        <strain evidence="2 3">Koide BX008</strain>
    </source>
</reference>
<name>A0A0C2WYB1_AMAMK</name>
<dbReference type="STRING" id="946122.A0A0C2WYB1"/>
<dbReference type="HOGENOM" id="CLU_125074_0_0_1"/>
<evidence type="ECO:0000313" key="3">
    <source>
        <dbReference type="Proteomes" id="UP000054549"/>
    </source>
</evidence>
<dbReference type="InParanoid" id="A0A0C2WYB1"/>
<dbReference type="EMBL" id="KN818234">
    <property type="protein sequence ID" value="KIL66807.1"/>
    <property type="molecule type" value="Genomic_DNA"/>
</dbReference>
<feature type="region of interest" description="Disordered" evidence="1">
    <location>
        <begin position="1"/>
        <end position="23"/>
    </location>
</feature>
<feature type="non-terminal residue" evidence="2">
    <location>
        <position position="125"/>
    </location>
</feature>
<dbReference type="OrthoDB" id="8062037at2759"/>